<dbReference type="EMBL" id="UZAN01062065">
    <property type="protein sequence ID" value="VDP93137.1"/>
    <property type="molecule type" value="Genomic_DNA"/>
</dbReference>
<reference evidence="4" key="1">
    <citation type="submission" date="2016-06" db="UniProtKB">
        <authorList>
            <consortium name="WormBaseParasite"/>
        </authorList>
    </citation>
    <scope>IDENTIFICATION</scope>
</reference>
<organism evidence="4">
    <name type="scientific">Echinostoma caproni</name>
    <dbReference type="NCBI Taxonomy" id="27848"/>
    <lineage>
        <taxon>Eukaryota</taxon>
        <taxon>Metazoa</taxon>
        <taxon>Spiralia</taxon>
        <taxon>Lophotrochozoa</taxon>
        <taxon>Platyhelminthes</taxon>
        <taxon>Trematoda</taxon>
        <taxon>Digenea</taxon>
        <taxon>Plagiorchiida</taxon>
        <taxon>Echinostomata</taxon>
        <taxon>Echinostomatoidea</taxon>
        <taxon>Echinostomatidae</taxon>
        <taxon>Echinostoma</taxon>
    </lineage>
</organism>
<dbReference type="AlphaFoldDB" id="A0A183B9I0"/>
<evidence type="ECO:0000313" key="2">
    <source>
        <dbReference type="EMBL" id="VDP93137.1"/>
    </source>
</evidence>
<keyword evidence="3" id="KW-1185">Reference proteome</keyword>
<feature type="region of interest" description="Disordered" evidence="1">
    <location>
        <begin position="1"/>
        <end position="21"/>
    </location>
</feature>
<evidence type="ECO:0000313" key="4">
    <source>
        <dbReference type="WBParaSite" id="ECPE_0001590501-mRNA-1"/>
    </source>
</evidence>
<gene>
    <name evidence="2" type="ORF">ECPE_LOCUS15865</name>
</gene>
<feature type="compositionally biased region" description="Basic and acidic residues" evidence="1">
    <location>
        <begin position="39"/>
        <end position="70"/>
    </location>
</feature>
<sequence length="129" mass="14603">MVGPHCPEIKQSLMHDQQPYNEGKKGCEIYSSFFTSPADRSEPEAVQKQETEQRSLRKPGETGKSKEESFHRWCEFSSNAVGREEFWSDVTDKPPAEVVVRLGEPCGLDSSESKFPNKRLRNATIAEVL</sequence>
<proteinExistence type="predicted"/>
<name>A0A183B9I0_9TREM</name>
<feature type="region of interest" description="Disordered" evidence="1">
    <location>
        <begin position="35"/>
        <end position="70"/>
    </location>
</feature>
<evidence type="ECO:0000313" key="3">
    <source>
        <dbReference type="Proteomes" id="UP000272942"/>
    </source>
</evidence>
<dbReference type="Proteomes" id="UP000272942">
    <property type="component" value="Unassembled WGS sequence"/>
</dbReference>
<dbReference type="WBParaSite" id="ECPE_0001590501-mRNA-1">
    <property type="protein sequence ID" value="ECPE_0001590501-mRNA-1"/>
    <property type="gene ID" value="ECPE_0001590501"/>
</dbReference>
<accession>A0A183B9I0</accession>
<evidence type="ECO:0000256" key="1">
    <source>
        <dbReference type="SAM" id="MobiDB-lite"/>
    </source>
</evidence>
<reference evidence="2 3" key="2">
    <citation type="submission" date="2018-11" db="EMBL/GenBank/DDBJ databases">
        <authorList>
            <consortium name="Pathogen Informatics"/>
        </authorList>
    </citation>
    <scope>NUCLEOTIDE SEQUENCE [LARGE SCALE GENOMIC DNA]</scope>
    <source>
        <strain evidence="2 3">Egypt</strain>
    </source>
</reference>
<protein>
    <submittedName>
        <fullName evidence="2 4">Uncharacterized protein</fullName>
    </submittedName>
</protein>